<dbReference type="Pfam" id="PF00931">
    <property type="entry name" value="NB-ARC"/>
    <property type="match status" value="1"/>
</dbReference>
<keyword evidence="1" id="KW-0677">Repeat</keyword>
<proteinExistence type="predicted"/>
<dbReference type="InterPro" id="IPR002182">
    <property type="entry name" value="NB-ARC"/>
</dbReference>
<reference evidence="4 5" key="1">
    <citation type="submission" date="2020-10" db="EMBL/GenBank/DDBJ databases">
        <title>The Coptis chinensis genome and diversification of protoberbering-type alkaloids.</title>
        <authorList>
            <person name="Wang B."/>
            <person name="Shu S."/>
            <person name="Song C."/>
            <person name="Liu Y."/>
        </authorList>
    </citation>
    <scope>NUCLEOTIDE SEQUENCE [LARGE SCALE GENOMIC DNA]</scope>
    <source>
        <strain evidence="4">HL-2020</strain>
        <tissue evidence="4">Leaf</tissue>
    </source>
</reference>
<protein>
    <submittedName>
        <fullName evidence="4">Uncharacterized protein</fullName>
    </submittedName>
</protein>
<gene>
    <name evidence="4" type="ORF">IFM89_020093</name>
</gene>
<dbReference type="EMBL" id="JADFTS010000007">
    <property type="protein sequence ID" value="KAF9597614.1"/>
    <property type="molecule type" value="Genomic_DNA"/>
</dbReference>
<dbReference type="Pfam" id="PF23598">
    <property type="entry name" value="LRR_14"/>
    <property type="match status" value="1"/>
</dbReference>
<dbReference type="GO" id="GO:0043531">
    <property type="term" value="F:ADP binding"/>
    <property type="evidence" value="ECO:0007669"/>
    <property type="project" value="InterPro"/>
</dbReference>
<sequence length="232" mass="26658">MLLCETSQQVTQLVFNEGTISTTFELKIWVCVYDPFDLERVAREIIEQATGGKPPNVGGWEPLHHRLCNSVKGKRFLLVLDDVWTKDANRWELLKLPLDGENLSIFEAKKLCTLVGVSLKPVPSDLLFHQLTCLRALDLSSDKTYKGFYFEVLPSEVDMLLHLRYLDLSDTNLRELPETMRSLVNLQTLKLQGCHNICKLPEGIWELSNLIHREAERTSSLIYYPRGIERLS</sequence>
<feature type="domain" description="NB-ARC" evidence="2">
    <location>
        <begin position="12"/>
        <end position="99"/>
    </location>
</feature>
<evidence type="ECO:0000256" key="1">
    <source>
        <dbReference type="ARBA" id="ARBA00022737"/>
    </source>
</evidence>
<dbReference type="InterPro" id="IPR027417">
    <property type="entry name" value="P-loop_NTPase"/>
</dbReference>
<feature type="domain" description="Disease resistance R13L4/SHOC-2-like LRR" evidence="3">
    <location>
        <begin position="128"/>
        <end position="231"/>
    </location>
</feature>
<evidence type="ECO:0000259" key="2">
    <source>
        <dbReference type="Pfam" id="PF00931"/>
    </source>
</evidence>
<dbReference type="AlphaFoldDB" id="A0A835HE19"/>
<dbReference type="OrthoDB" id="545484at2759"/>
<dbReference type="Gene3D" id="3.40.50.300">
    <property type="entry name" value="P-loop containing nucleotide triphosphate hydrolases"/>
    <property type="match status" value="1"/>
</dbReference>
<dbReference type="SUPFAM" id="SSF52540">
    <property type="entry name" value="P-loop containing nucleoside triphosphate hydrolases"/>
    <property type="match status" value="1"/>
</dbReference>
<accession>A0A835HE19</accession>
<dbReference type="Proteomes" id="UP000631114">
    <property type="component" value="Unassembled WGS sequence"/>
</dbReference>
<dbReference type="PANTHER" id="PTHR36766:SF70">
    <property type="entry name" value="DISEASE RESISTANCE PROTEIN RGA4"/>
    <property type="match status" value="1"/>
</dbReference>
<dbReference type="GO" id="GO:0006952">
    <property type="term" value="P:defense response"/>
    <property type="evidence" value="ECO:0007669"/>
    <property type="project" value="UniProtKB-KW"/>
</dbReference>
<organism evidence="4 5">
    <name type="scientific">Coptis chinensis</name>
    <dbReference type="NCBI Taxonomy" id="261450"/>
    <lineage>
        <taxon>Eukaryota</taxon>
        <taxon>Viridiplantae</taxon>
        <taxon>Streptophyta</taxon>
        <taxon>Embryophyta</taxon>
        <taxon>Tracheophyta</taxon>
        <taxon>Spermatophyta</taxon>
        <taxon>Magnoliopsida</taxon>
        <taxon>Ranunculales</taxon>
        <taxon>Ranunculaceae</taxon>
        <taxon>Coptidoideae</taxon>
        <taxon>Coptis</taxon>
    </lineage>
</organism>
<dbReference type="InterPro" id="IPR055414">
    <property type="entry name" value="LRR_R13L4/SHOC2-like"/>
</dbReference>
<keyword evidence="5" id="KW-1185">Reference proteome</keyword>
<comment type="caution">
    <text evidence="4">The sequence shown here is derived from an EMBL/GenBank/DDBJ whole genome shotgun (WGS) entry which is preliminary data.</text>
</comment>
<dbReference type="InterPro" id="IPR032675">
    <property type="entry name" value="LRR_dom_sf"/>
</dbReference>
<evidence type="ECO:0000313" key="4">
    <source>
        <dbReference type="EMBL" id="KAF9597614.1"/>
    </source>
</evidence>
<evidence type="ECO:0000259" key="3">
    <source>
        <dbReference type="Pfam" id="PF23598"/>
    </source>
</evidence>
<name>A0A835HE19_9MAGN</name>
<dbReference type="Gene3D" id="3.80.10.10">
    <property type="entry name" value="Ribonuclease Inhibitor"/>
    <property type="match status" value="1"/>
</dbReference>
<dbReference type="PANTHER" id="PTHR36766">
    <property type="entry name" value="PLANT BROAD-SPECTRUM MILDEW RESISTANCE PROTEIN RPW8"/>
    <property type="match status" value="1"/>
</dbReference>
<dbReference type="SUPFAM" id="SSF52058">
    <property type="entry name" value="L domain-like"/>
    <property type="match status" value="1"/>
</dbReference>
<evidence type="ECO:0000313" key="5">
    <source>
        <dbReference type="Proteomes" id="UP000631114"/>
    </source>
</evidence>